<evidence type="ECO:0000313" key="6">
    <source>
        <dbReference type="Proteomes" id="UP000476338"/>
    </source>
</evidence>
<reference evidence="5 6" key="1">
    <citation type="submission" date="2019-09" db="EMBL/GenBank/DDBJ databases">
        <authorList>
            <person name="Silva M."/>
            <person name="Pereira G."/>
            <person name="Lopes-Da-Costa L."/>
            <person name="Silva E."/>
        </authorList>
    </citation>
    <scope>NUCLEOTIDE SEQUENCE [LARGE SCALE GENOMIC DNA]</scope>
    <source>
        <strain evidence="5 6">FMV-PI01</strain>
    </source>
</reference>
<dbReference type="SUPFAM" id="SSF116734">
    <property type="entry name" value="DNA methylase specificity domain"/>
    <property type="match status" value="2"/>
</dbReference>
<evidence type="ECO:0000256" key="3">
    <source>
        <dbReference type="ARBA" id="ARBA00023125"/>
    </source>
</evidence>
<dbReference type="InterPro" id="IPR000055">
    <property type="entry name" value="Restrct_endonuc_typeI_TRD"/>
</dbReference>
<name>A0A6L5WJG2_9BACT</name>
<dbReference type="Proteomes" id="UP000476338">
    <property type="component" value="Unassembled WGS sequence"/>
</dbReference>
<dbReference type="RefSeq" id="WP_154570141.1">
    <property type="nucleotide sequence ID" value="NZ_VWSJ01000003.1"/>
</dbReference>
<dbReference type="EMBL" id="VWSJ01000003">
    <property type="protein sequence ID" value="MSN95871.1"/>
    <property type="molecule type" value="Genomic_DNA"/>
</dbReference>
<dbReference type="Gene3D" id="3.90.220.20">
    <property type="entry name" value="DNA methylase specificity domains"/>
    <property type="match status" value="2"/>
</dbReference>
<evidence type="ECO:0000259" key="4">
    <source>
        <dbReference type="Pfam" id="PF01420"/>
    </source>
</evidence>
<proteinExistence type="inferred from homology"/>
<keyword evidence="6" id="KW-1185">Reference proteome</keyword>
<feature type="domain" description="Type I restriction modification DNA specificity" evidence="4">
    <location>
        <begin position="211"/>
        <end position="380"/>
    </location>
</feature>
<accession>A0A6L5WJG2</accession>
<dbReference type="Pfam" id="PF01420">
    <property type="entry name" value="Methylase_S"/>
    <property type="match status" value="2"/>
</dbReference>
<dbReference type="GO" id="GO:0004519">
    <property type="term" value="F:endonuclease activity"/>
    <property type="evidence" value="ECO:0007669"/>
    <property type="project" value="UniProtKB-KW"/>
</dbReference>
<keyword evidence="5" id="KW-0255">Endonuclease</keyword>
<organism evidence="5 6">
    <name type="scientific">Campylobacter portucalensis</name>
    <dbReference type="NCBI Taxonomy" id="2608384"/>
    <lineage>
        <taxon>Bacteria</taxon>
        <taxon>Pseudomonadati</taxon>
        <taxon>Campylobacterota</taxon>
        <taxon>Epsilonproteobacteria</taxon>
        <taxon>Campylobacterales</taxon>
        <taxon>Campylobacteraceae</taxon>
        <taxon>Campylobacter</taxon>
    </lineage>
</organism>
<comment type="caution">
    <text evidence="5">The sequence shown here is derived from an EMBL/GenBank/DDBJ whole genome shotgun (WGS) entry which is preliminary data.</text>
</comment>
<keyword evidence="5" id="KW-0378">Hydrolase</keyword>
<dbReference type="GO" id="GO:0009307">
    <property type="term" value="P:DNA restriction-modification system"/>
    <property type="evidence" value="ECO:0007669"/>
    <property type="project" value="UniProtKB-KW"/>
</dbReference>
<reference evidence="5 6" key="2">
    <citation type="submission" date="2020-03" db="EMBL/GenBank/DDBJ databases">
        <title>Campylobacter portucalensis sp. nov., a new species of Campylobacter isolated from the reproductive tract of bulls.</title>
        <authorList>
            <person name="Silva M.F."/>
            <person name="Pereira G."/>
            <person name="Carneiro C."/>
            <person name="Hemphill A."/>
            <person name="Mateus L."/>
            <person name="Lopes-Da-Costa L."/>
            <person name="Silva E."/>
        </authorList>
    </citation>
    <scope>NUCLEOTIDE SEQUENCE [LARGE SCALE GENOMIC DNA]</scope>
    <source>
        <strain evidence="5 6">FMV-PI01</strain>
    </source>
</reference>
<gene>
    <name evidence="5" type="ORF">F1B92_01445</name>
</gene>
<sequence length="401" mass="45969">MNKIENLINKLCPNGVEFKKLGEVCEFKRGKGLKKEDKGTGEIPAILYGELYTTYRNYINNVVTKIDEKLCKSSTLVKENSLLLPISSTTKEAQIGKASVLKVKEIYLGSDAIALTPSNIISSDYLMYLLNSYFFERKKMKNVSGTTIRHLNVSGILEISIPIPPLEIQNEIVKILDAFSELTAELTARKKQYEYYRDKLLSFENLDKWGGYELMSLGEIGEISMCKRILKSETSPCGEVPFYKIGTFGKKADSYISKDKFIEYKSKFSFPNKGDILISTSGTIGRCVVFDGNPAYFQDSNIVWINNNEKIVLNKFLYYYYQLKPWNATTGGTIQRLYNRDLKKVKIPIPPLKTQEKIVNILDKFNTLTSDLTKGLPQEIDLRKKQYEYYREKLLTFKDIK</sequence>
<dbReference type="PANTHER" id="PTHR43140">
    <property type="entry name" value="TYPE-1 RESTRICTION ENZYME ECOKI SPECIFICITY PROTEIN"/>
    <property type="match status" value="1"/>
</dbReference>
<dbReference type="PANTHER" id="PTHR43140:SF1">
    <property type="entry name" value="TYPE I RESTRICTION ENZYME ECOKI SPECIFICITY SUBUNIT"/>
    <property type="match status" value="1"/>
</dbReference>
<keyword evidence="5" id="KW-0540">Nuclease</keyword>
<evidence type="ECO:0000313" key="5">
    <source>
        <dbReference type="EMBL" id="MSN95871.1"/>
    </source>
</evidence>
<dbReference type="InterPro" id="IPR051212">
    <property type="entry name" value="Type-I_RE_S_subunit"/>
</dbReference>
<dbReference type="AlphaFoldDB" id="A0A6L5WJG2"/>
<evidence type="ECO:0000256" key="1">
    <source>
        <dbReference type="ARBA" id="ARBA00010923"/>
    </source>
</evidence>
<keyword evidence="3" id="KW-0238">DNA-binding</keyword>
<comment type="similarity">
    <text evidence="1">Belongs to the type-I restriction system S methylase family.</text>
</comment>
<evidence type="ECO:0000256" key="2">
    <source>
        <dbReference type="ARBA" id="ARBA00022747"/>
    </source>
</evidence>
<dbReference type="CDD" id="cd17292">
    <property type="entry name" value="RMtype1_S_LlaA17I_TRD2-CR2_like"/>
    <property type="match status" value="1"/>
</dbReference>
<feature type="domain" description="Type I restriction modification DNA specificity" evidence="4">
    <location>
        <begin position="13"/>
        <end position="192"/>
    </location>
</feature>
<dbReference type="InterPro" id="IPR044946">
    <property type="entry name" value="Restrct_endonuc_typeI_TRD_sf"/>
</dbReference>
<dbReference type="GO" id="GO:0003677">
    <property type="term" value="F:DNA binding"/>
    <property type="evidence" value="ECO:0007669"/>
    <property type="project" value="UniProtKB-KW"/>
</dbReference>
<protein>
    <submittedName>
        <fullName evidence="5">Restriction endonuclease subunit S</fullName>
    </submittedName>
</protein>
<keyword evidence="2" id="KW-0680">Restriction system</keyword>